<dbReference type="AlphaFoldDB" id="X6P9G8"/>
<protein>
    <submittedName>
        <fullName evidence="1">Uncharacterized protein</fullName>
    </submittedName>
</protein>
<organism evidence="1 2">
    <name type="scientific">Reticulomyxa filosa</name>
    <dbReference type="NCBI Taxonomy" id="46433"/>
    <lineage>
        <taxon>Eukaryota</taxon>
        <taxon>Sar</taxon>
        <taxon>Rhizaria</taxon>
        <taxon>Retaria</taxon>
        <taxon>Foraminifera</taxon>
        <taxon>Monothalamids</taxon>
        <taxon>Reticulomyxidae</taxon>
        <taxon>Reticulomyxa</taxon>
    </lineage>
</organism>
<name>X6P9G8_RETFI</name>
<dbReference type="EMBL" id="ASPP01002260">
    <property type="protein sequence ID" value="ETO34816.1"/>
    <property type="molecule type" value="Genomic_DNA"/>
</dbReference>
<evidence type="ECO:0000313" key="2">
    <source>
        <dbReference type="Proteomes" id="UP000023152"/>
    </source>
</evidence>
<proteinExistence type="predicted"/>
<sequence>LFDKFLNAVYLKKKKKICFSCILVYQFFFENGLLFFVQQISNLFRNINVVISKEDRNGTSTSNYELCTNFQFIFLLKYKTITKTYSIGRTTKKSKIDNDAYNKNPVATVNKKLKSRISRESVNIIFTDEKKWEQSDDCGNDEIMGCYLDSLPIILCYLWKKVLNNNEKEQKNAHIFGAANSILDAILRRDTYLSTSCTISNVKPISNKINYSTAFPDVILSLTKETCRKEEPINPFIVVDFKVPCKLSIFDHSNENLYKIWKSRGRYHIRVNKFKLVDPVLQIAGYMVWSGSRIGMLLAYPLAVWFEIDEITGNEDVFNIRVYPLLKIDSFECGMLEIVRILKYASKLAPNKKMLRKNIDEVKGEGEVGEEEKKKIKTLSQFRADGINKTEKKQEKKTIRGEENKFFGVICN</sequence>
<keyword evidence="2" id="KW-1185">Reference proteome</keyword>
<feature type="non-terminal residue" evidence="1">
    <location>
        <position position="1"/>
    </location>
</feature>
<evidence type="ECO:0000313" key="1">
    <source>
        <dbReference type="EMBL" id="ETO34816.1"/>
    </source>
</evidence>
<dbReference type="Proteomes" id="UP000023152">
    <property type="component" value="Unassembled WGS sequence"/>
</dbReference>
<accession>X6P9G8</accession>
<comment type="caution">
    <text evidence="1">The sequence shown here is derived from an EMBL/GenBank/DDBJ whole genome shotgun (WGS) entry which is preliminary data.</text>
</comment>
<gene>
    <name evidence="1" type="ORF">RFI_02271</name>
</gene>
<reference evidence="1 2" key="1">
    <citation type="journal article" date="2013" name="Curr. Biol.">
        <title>The Genome of the Foraminiferan Reticulomyxa filosa.</title>
        <authorList>
            <person name="Glockner G."/>
            <person name="Hulsmann N."/>
            <person name="Schleicher M."/>
            <person name="Noegel A.A."/>
            <person name="Eichinger L."/>
            <person name="Gallinger C."/>
            <person name="Pawlowski J."/>
            <person name="Sierra R."/>
            <person name="Euteneuer U."/>
            <person name="Pillet L."/>
            <person name="Moustafa A."/>
            <person name="Platzer M."/>
            <person name="Groth M."/>
            <person name="Szafranski K."/>
            <person name="Schliwa M."/>
        </authorList>
    </citation>
    <scope>NUCLEOTIDE SEQUENCE [LARGE SCALE GENOMIC DNA]</scope>
</reference>